<gene>
    <name evidence="1" type="ORF">OIU79_013547</name>
</gene>
<dbReference type="Proteomes" id="UP001151532">
    <property type="component" value="Chromosome 9"/>
</dbReference>
<name>A0A9Q0PNI3_SALPP</name>
<sequence>MLNRHTSPRLRKGEFLALTLSCIRLMCMRLNPHNFFCLKWYA</sequence>
<accession>A0A9Q0PNI3</accession>
<reference evidence="1" key="2">
    <citation type="journal article" date="2023" name="Int. J. Mol. Sci.">
        <title>De Novo Assembly and Annotation of 11 Diverse Shrub Willow (Salix) Genomes Reveals Novel Gene Organization in Sex-Linked Regions.</title>
        <authorList>
            <person name="Hyden B."/>
            <person name="Feng K."/>
            <person name="Yates T.B."/>
            <person name="Jawdy S."/>
            <person name="Cereghino C."/>
            <person name="Smart L.B."/>
            <person name="Muchero W."/>
        </authorList>
    </citation>
    <scope>NUCLEOTIDE SEQUENCE</scope>
    <source>
        <tissue evidence="1">Shoot tip</tissue>
    </source>
</reference>
<evidence type="ECO:0000313" key="2">
    <source>
        <dbReference type="Proteomes" id="UP001151532"/>
    </source>
</evidence>
<reference evidence="1" key="1">
    <citation type="submission" date="2022-11" db="EMBL/GenBank/DDBJ databases">
        <authorList>
            <person name="Hyden B.L."/>
            <person name="Feng K."/>
            <person name="Yates T."/>
            <person name="Jawdy S."/>
            <person name="Smart L.B."/>
            <person name="Muchero W."/>
        </authorList>
    </citation>
    <scope>NUCLEOTIDE SEQUENCE</scope>
    <source>
        <tissue evidence="1">Shoot tip</tissue>
    </source>
</reference>
<dbReference type="AlphaFoldDB" id="A0A9Q0PNI3"/>
<proteinExistence type="predicted"/>
<keyword evidence="2" id="KW-1185">Reference proteome</keyword>
<evidence type="ECO:0000313" key="1">
    <source>
        <dbReference type="EMBL" id="KAJ6691553.1"/>
    </source>
</evidence>
<dbReference type="EMBL" id="JAPFFK010000018">
    <property type="protein sequence ID" value="KAJ6691553.1"/>
    <property type="molecule type" value="Genomic_DNA"/>
</dbReference>
<organism evidence="1 2">
    <name type="scientific">Salix purpurea</name>
    <name type="common">Purple osier willow</name>
    <dbReference type="NCBI Taxonomy" id="77065"/>
    <lineage>
        <taxon>Eukaryota</taxon>
        <taxon>Viridiplantae</taxon>
        <taxon>Streptophyta</taxon>
        <taxon>Embryophyta</taxon>
        <taxon>Tracheophyta</taxon>
        <taxon>Spermatophyta</taxon>
        <taxon>Magnoliopsida</taxon>
        <taxon>eudicotyledons</taxon>
        <taxon>Gunneridae</taxon>
        <taxon>Pentapetalae</taxon>
        <taxon>rosids</taxon>
        <taxon>fabids</taxon>
        <taxon>Malpighiales</taxon>
        <taxon>Salicaceae</taxon>
        <taxon>Saliceae</taxon>
        <taxon>Salix</taxon>
    </lineage>
</organism>
<dbReference type="OrthoDB" id="9985979at2759"/>
<protein>
    <submittedName>
        <fullName evidence="1">Uncharacterized protein</fullName>
    </submittedName>
</protein>
<comment type="caution">
    <text evidence="1">The sequence shown here is derived from an EMBL/GenBank/DDBJ whole genome shotgun (WGS) entry which is preliminary data.</text>
</comment>